<keyword evidence="2" id="KW-1185">Reference proteome</keyword>
<name>A0A9D4FNH9_DREPO</name>
<organism evidence="1 2">
    <name type="scientific">Dreissena polymorpha</name>
    <name type="common">Zebra mussel</name>
    <name type="synonym">Mytilus polymorpha</name>
    <dbReference type="NCBI Taxonomy" id="45954"/>
    <lineage>
        <taxon>Eukaryota</taxon>
        <taxon>Metazoa</taxon>
        <taxon>Spiralia</taxon>
        <taxon>Lophotrochozoa</taxon>
        <taxon>Mollusca</taxon>
        <taxon>Bivalvia</taxon>
        <taxon>Autobranchia</taxon>
        <taxon>Heteroconchia</taxon>
        <taxon>Euheterodonta</taxon>
        <taxon>Imparidentia</taxon>
        <taxon>Neoheterodontei</taxon>
        <taxon>Myida</taxon>
        <taxon>Dreissenoidea</taxon>
        <taxon>Dreissenidae</taxon>
        <taxon>Dreissena</taxon>
    </lineage>
</organism>
<reference evidence="1" key="2">
    <citation type="submission" date="2020-11" db="EMBL/GenBank/DDBJ databases">
        <authorList>
            <person name="McCartney M.A."/>
            <person name="Auch B."/>
            <person name="Kono T."/>
            <person name="Mallez S."/>
            <person name="Becker A."/>
            <person name="Gohl D.M."/>
            <person name="Silverstein K.A.T."/>
            <person name="Koren S."/>
            <person name="Bechman K.B."/>
            <person name="Herman A."/>
            <person name="Abrahante J.E."/>
            <person name="Garbe J."/>
        </authorList>
    </citation>
    <scope>NUCLEOTIDE SEQUENCE</scope>
    <source>
        <strain evidence="1">Duluth1</strain>
        <tissue evidence="1">Whole animal</tissue>
    </source>
</reference>
<sequence length="90" mass="9846">MVDSSNPHLAVNVIIPLPEHLQMTDVPCTVTSPFESPLISAHLEKLVTSSGCVTNNTNPETGAEVHVIRFHGKLEANVELRLEDPYKTSK</sequence>
<comment type="caution">
    <text evidence="1">The sequence shown here is derived from an EMBL/GenBank/DDBJ whole genome shotgun (WGS) entry which is preliminary data.</text>
</comment>
<evidence type="ECO:0000313" key="2">
    <source>
        <dbReference type="Proteomes" id="UP000828390"/>
    </source>
</evidence>
<protein>
    <submittedName>
        <fullName evidence="1">Uncharacterized protein</fullName>
    </submittedName>
</protein>
<evidence type="ECO:0000313" key="1">
    <source>
        <dbReference type="EMBL" id="KAH3800428.1"/>
    </source>
</evidence>
<accession>A0A9D4FNH9</accession>
<reference evidence="1" key="1">
    <citation type="journal article" date="2019" name="bioRxiv">
        <title>The Genome of the Zebra Mussel, Dreissena polymorpha: A Resource for Invasive Species Research.</title>
        <authorList>
            <person name="McCartney M.A."/>
            <person name="Auch B."/>
            <person name="Kono T."/>
            <person name="Mallez S."/>
            <person name="Zhang Y."/>
            <person name="Obille A."/>
            <person name="Becker A."/>
            <person name="Abrahante J.E."/>
            <person name="Garbe J."/>
            <person name="Badalamenti J.P."/>
            <person name="Herman A."/>
            <person name="Mangelson H."/>
            <person name="Liachko I."/>
            <person name="Sullivan S."/>
            <person name="Sone E.D."/>
            <person name="Koren S."/>
            <person name="Silverstein K.A.T."/>
            <person name="Beckman K.B."/>
            <person name="Gohl D.M."/>
        </authorList>
    </citation>
    <scope>NUCLEOTIDE SEQUENCE</scope>
    <source>
        <strain evidence="1">Duluth1</strain>
        <tissue evidence="1">Whole animal</tissue>
    </source>
</reference>
<dbReference type="Proteomes" id="UP000828390">
    <property type="component" value="Unassembled WGS sequence"/>
</dbReference>
<dbReference type="AlphaFoldDB" id="A0A9D4FNH9"/>
<proteinExistence type="predicted"/>
<gene>
    <name evidence="1" type="ORF">DPMN_154061</name>
</gene>
<dbReference type="EMBL" id="JAIWYP010000007">
    <property type="protein sequence ID" value="KAH3800428.1"/>
    <property type="molecule type" value="Genomic_DNA"/>
</dbReference>